<protein>
    <submittedName>
        <fullName evidence="4">J domain-containing protein</fullName>
    </submittedName>
</protein>
<dbReference type="GO" id="GO:0042026">
    <property type="term" value="P:protein refolding"/>
    <property type="evidence" value="ECO:0007669"/>
    <property type="project" value="TreeGrafter"/>
</dbReference>
<dbReference type="Proteomes" id="UP000637819">
    <property type="component" value="Chromosome"/>
</dbReference>
<feature type="region of interest" description="Disordered" evidence="1">
    <location>
        <begin position="27"/>
        <end position="228"/>
    </location>
</feature>
<dbReference type="PANTHER" id="PTHR43096:SF58">
    <property type="entry name" value="CHAPERONE DNAJ-DOMAIN SUPERFAMILY PROTEIN"/>
    <property type="match status" value="1"/>
</dbReference>
<dbReference type="KEGG" id="hsal:JMJ58_20555"/>
<sequence>MGETYYDFLEVDPDATREELQTAYRERVLETHPDHNDAPDAAEQFKRVSTAKSVLTDGTERARYDRLGHESYVRLADHSAGEGKAGDSSASTDGSNASAEKASNASTTGSNASSSNASNASTTGNSSTDTSANATGSSTKQRANSSTGSKSGRSRTTDRTAAGSSRTNSKRSGSQRGARTESHHARQRKRRRQQRTRQRATGGWSFGDETRASATSTRSGSTATATGADGDAEASAFQYAVHDWTDDIDLEREGQTLEYSTSVTICCCWLLYPVFVAVALTPVFSMPVKVIVIACTLGLVGYLLTRPRVAAGVFGSWSVLFPIGIEWLAPVSQFSLAGLVALGFAWIPFGYALALWWALRP</sequence>
<feature type="transmembrane region" description="Helical" evidence="2">
    <location>
        <begin position="269"/>
        <end position="302"/>
    </location>
</feature>
<dbReference type="RefSeq" id="WP_204747831.1">
    <property type="nucleotide sequence ID" value="NZ_CP069188.1"/>
</dbReference>
<keyword evidence="2" id="KW-0812">Transmembrane</keyword>
<dbReference type="InterPro" id="IPR001623">
    <property type="entry name" value="DnaJ_domain"/>
</dbReference>
<feature type="compositionally biased region" description="Basic residues" evidence="1">
    <location>
        <begin position="185"/>
        <end position="198"/>
    </location>
</feature>
<evidence type="ECO:0000259" key="3">
    <source>
        <dbReference type="PROSITE" id="PS50076"/>
    </source>
</evidence>
<dbReference type="GO" id="GO:0005737">
    <property type="term" value="C:cytoplasm"/>
    <property type="evidence" value="ECO:0007669"/>
    <property type="project" value="TreeGrafter"/>
</dbReference>
<dbReference type="PROSITE" id="PS50076">
    <property type="entry name" value="DNAJ_2"/>
    <property type="match status" value="1"/>
</dbReference>
<evidence type="ECO:0000313" key="5">
    <source>
        <dbReference type="Proteomes" id="UP000637819"/>
    </source>
</evidence>
<keyword evidence="2" id="KW-1133">Transmembrane helix</keyword>
<evidence type="ECO:0000256" key="1">
    <source>
        <dbReference type="SAM" id="MobiDB-lite"/>
    </source>
</evidence>
<feature type="compositionally biased region" description="Low complexity" evidence="1">
    <location>
        <begin position="212"/>
        <end position="228"/>
    </location>
</feature>
<dbReference type="SMART" id="SM00271">
    <property type="entry name" value="DnaJ"/>
    <property type="match status" value="1"/>
</dbReference>
<accession>A0A8T8E1J1</accession>
<feature type="transmembrane region" description="Helical" evidence="2">
    <location>
        <begin position="309"/>
        <end position="329"/>
    </location>
</feature>
<dbReference type="PRINTS" id="PR00625">
    <property type="entry name" value="JDOMAIN"/>
</dbReference>
<name>A0A8T8E1J1_9EURY</name>
<reference evidence="4 5" key="1">
    <citation type="submission" date="2021-01" db="EMBL/GenBank/DDBJ databases">
        <title>Genome Sequence and Methylation Pattern of Haloterrigena salifodinae BOL5-1, An Extremely Halophilic Archaeon from a Bolivian Salt Mine.</title>
        <authorList>
            <person name="DasSarma P."/>
            <person name="Anton B.P."/>
            <person name="DasSarma S.L."/>
            <person name="von Ehrenheim H.A.L."/>
            <person name="Martinez F.L."/>
            <person name="Guzman D."/>
            <person name="Roberts R.J."/>
            <person name="DasSarma S."/>
        </authorList>
    </citation>
    <scope>NUCLEOTIDE SEQUENCE [LARGE SCALE GENOMIC DNA]</scope>
    <source>
        <strain evidence="4 5">BOL5-1</strain>
    </source>
</reference>
<dbReference type="PANTHER" id="PTHR43096">
    <property type="entry name" value="DNAJ HOMOLOG 1, MITOCHONDRIAL-RELATED"/>
    <property type="match status" value="1"/>
</dbReference>
<feature type="compositionally biased region" description="Basic and acidic residues" evidence="1">
    <location>
        <begin position="58"/>
        <end position="85"/>
    </location>
</feature>
<dbReference type="GeneID" id="62877569"/>
<dbReference type="SUPFAM" id="SSF46565">
    <property type="entry name" value="Chaperone J-domain"/>
    <property type="match status" value="1"/>
</dbReference>
<dbReference type="GO" id="GO:0051082">
    <property type="term" value="F:unfolded protein binding"/>
    <property type="evidence" value="ECO:0007669"/>
    <property type="project" value="TreeGrafter"/>
</dbReference>
<organism evidence="4 5">
    <name type="scientific">Haloterrigena salifodinae</name>
    <dbReference type="NCBI Taxonomy" id="2675099"/>
    <lineage>
        <taxon>Archaea</taxon>
        <taxon>Methanobacteriati</taxon>
        <taxon>Methanobacteriota</taxon>
        <taxon>Stenosarchaea group</taxon>
        <taxon>Halobacteria</taxon>
        <taxon>Halobacteriales</taxon>
        <taxon>Natrialbaceae</taxon>
        <taxon>Haloterrigena</taxon>
    </lineage>
</organism>
<dbReference type="OrthoDB" id="11397at2157"/>
<feature type="domain" description="J" evidence="3">
    <location>
        <begin position="4"/>
        <end position="68"/>
    </location>
</feature>
<proteinExistence type="predicted"/>
<gene>
    <name evidence="4" type="ORF">JMJ58_20555</name>
</gene>
<feature type="compositionally biased region" description="Polar residues" evidence="1">
    <location>
        <begin position="162"/>
        <end position="177"/>
    </location>
</feature>
<dbReference type="AlphaFoldDB" id="A0A8T8E1J1"/>
<dbReference type="InterPro" id="IPR036869">
    <property type="entry name" value="J_dom_sf"/>
</dbReference>
<evidence type="ECO:0000256" key="2">
    <source>
        <dbReference type="SAM" id="Phobius"/>
    </source>
</evidence>
<dbReference type="Pfam" id="PF00226">
    <property type="entry name" value="DnaJ"/>
    <property type="match status" value="1"/>
</dbReference>
<keyword evidence="5" id="KW-1185">Reference proteome</keyword>
<dbReference type="Gene3D" id="1.10.287.110">
    <property type="entry name" value="DnaJ domain"/>
    <property type="match status" value="1"/>
</dbReference>
<evidence type="ECO:0000313" key="4">
    <source>
        <dbReference type="EMBL" id="QRV15261.1"/>
    </source>
</evidence>
<feature type="transmembrane region" description="Helical" evidence="2">
    <location>
        <begin position="335"/>
        <end position="359"/>
    </location>
</feature>
<dbReference type="EMBL" id="CP069188">
    <property type="protein sequence ID" value="QRV15261.1"/>
    <property type="molecule type" value="Genomic_DNA"/>
</dbReference>
<dbReference type="CDD" id="cd06257">
    <property type="entry name" value="DnaJ"/>
    <property type="match status" value="1"/>
</dbReference>
<keyword evidence="2" id="KW-0472">Membrane</keyword>
<feature type="compositionally biased region" description="Basic and acidic residues" evidence="1">
    <location>
        <begin position="27"/>
        <end position="46"/>
    </location>
</feature>
<feature type="compositionally biased region" description="Low complexity" evidence="1">
    <location>
        <begin position="95"/>
        <end position="151"/>
    </location>
</feature>